<gene>
    <name evidence="1" type="ORF">ABB25_04585</name>
</gene>
<dbReference type="AlphaFoldDB" id="A0A0R0C217"/>
<comment type="caution">
    <text evidence="1">The sequence shown here is derived from an EMBL/GenBank/DDBJ whole genome shotgun (WGS) entry which is preliminary data.</text>
</comment>
<organism evidence="1 2">
    <name type="scientific">Stenotrophomonas koreensis</name>
    <dbReference type="NCBI Taxonomy" id="266128"/>
    <lineage>
        <taxon>Bacteria</taxon>
        <taxon>Pseudomonadati</taxon>
        <taxon>Pseudomonadota</taxon>
        <taxon>Gammaproteobacteria</taxon>
        <taxon>Lysobacterales</taxon>
        <taxon>Lysobacteraceae</taxon>
        <taxon>Stenotrophomonas</taxon>
    </lineage>
</organism>
<name>A0A0R0C217_9GAMM</name>
<dbReference type="InterPro" id="IPR011664">
    <property type="entry name" value="Abi_system_AbiD/AbiF-like"/>
</dbReference>
<reference evidence="1 2" key="1">
    <citation type="submission" date="2015-05" db="EMBL/GenBank/DDBJ databases">
        <title>Genome sequencing and analysis of members of genus Stenotrophomonas.</title>
        <authorList>
            <person name="Patil P.P."/>
            <person name="Midha S."/>
            <person name="Patil P.B."/>
        </authorList>
    </citation>
    <scope>NUCLEOTIDE SEQUENCE [LARGE SCALE GENOMIC DNA]</scope>
    <source>
        <strain evidence="1 2">DSM 17805</strain>
    </source>
</reference>
<dbReference type="PIRSF" id="PIRSF034934">
    <property type="entry name" value="AbiF_AbiD"/>
    <property type="match status" value="1"/>
</dbReference>
<dbReference type="EMBL" id="LDJH01000006">
    <property type="protein sequence ID" value="KRG59886.1"/>
    <property type="molecule type" value="Genomic_DNA"/>
</dbReference>
<dbReference type="Pfam" id="PF07751">
    <property type="entry name" value="Abi_2"/>
    <property type="match status" value="1"/>
</dbReference>
<dbReference type="STRING" id="266128.ABB25_04585"/>
<evidence type="ECO:0000313" key="1">
    <source>
        <dbReference type="EMBL" id="KRG59886.1"/>
    </source>
</evidence>
<proteinExistence type="predicted"/>
<sequence length="313" mass="36057">MAFDDQLQQLQQRGLQVEDEAAARSYLKRLGYYRLSGYWYPLRAIDLAASQVQGRAVRADTFRAGSRFEDVVRLYVFDKKLRLLALDALERIETAVRVDIAHLLGERDPRAYENPDCLHGNFAKKVIANGQNQGRTEHQLWLDKYASMLHRSRKEPFVAHHLQQYGALPIWAAIEIWDFGLLSKLFAGMQYADQQTIAALYGAPDGRAFAQWLRSLNFIRNVSAHHSRLWNINVLELSPVPAGWSPELNGARPFFYFCLMQHLLRVICPRSCWGQRFAHLLHNEFPAAFSPRELGAVSGWQAWPLWQQPEPDK</sequence>
<dbReference type="InterPro" id="IPR017034">
    <property type="entry name" value="Abi_system_AbiD/AbiF"/>
</dbReference>
<dbReference type="Proteomes" id="UP000051254">
    <property type="component" value="Unassembled WGS sequence"/>
</dbReference>
<keyword evidence="2" id="KW-1185">Reference proteome</keyword>
<dbReference type="OrthoDB" id="5363652at2"/>
<evidence type="ECO:0000313" key="2">
    <source>
        <dbReference type="Proteomes" id="UP000051254"/>
    </source>
</evidence>
<protein>
    <submittedName>
        <fullName evidence="1">Abortive phage resistance protein</fullName>
    </submittedName>
</protein>
<accession>A0A0R0C217</accession>
<dbReference type="PATRIC" id="fig|266128.3.peg.2568"/>